<proteinExistence type="predicted"/>
<dbReference type="Proteomes" id="UP001173223">
    <property type="component" value="Unassembled WGS sequence"/>
</dbReference>
<name>A0AAW6WDE2_9FUSO</name>
<reference evidence="1" key="1">
    <citation type="journal article" date="2022" name="Gene">
        <title>A genome-led study on the pathogenesis of Fusobacterium necrophorum infections.</title>
        <authorList>
            <person name="Thapa G."/>
            <person name="Jayal A."/>
            <person name="Sikazwe E."/>
            <person name="Perry T."/>
            <person name="Mohammed Al Balushi A."/>
            <person name="Livingstone P."/>
        </authorList>
    </citation>
    <scope>NUCLEOTIDE SEQUENCE</scope>
    <source>
        <strain evidence="1">BRON_8</strain>
    </source>
</reference>
<reference evidence="1" key="2">
    <citation type="submission" date="2022-04" db="EMBL/GenBank/DDBJ databases">
        <authorList>
            <person name="Livingstone P.G."/>
        </authorList>
    </citation>
    <scope>NUCLEOTIDE SEQUENCE</scope>
    <source>
        <strain evidence="1">BRON_8</strain>
    </source>
</reference>
<gene>
    <name evidence="1" type="ORF">MWG07_09915</name>
</gene>
<organism evidence="1 2">
    <name type="scientific">Fusobacterium necrophorum</name>
    <dbReference type="NCBI Taxonomy" id="859"/>
    <lineage>
        <taxon>Bacteria</taxon>
        <taxon>Fusobacteriati</taxon>
        <taxon>Fusobacteriota</taxon>
        <taxon>Fusobacteriia</taxon>
        <taxon>Fusobacteriales</taxon>
        <taxon>Fusobacteriaceae</taxon>
        <taxon>Fusobacterium</taxon>
    </lineage>
</organism>
<comment type="caution">
    <text evidence="1">The sequence shown here is derived from an EMBL/GenBank/DDBJ whole genome shotgun (WGS) entry which is preliminary data.</text>
</comment>
<dbReference type="RefSeq" id="WP_285049188.1">
    <property type="nucleotide sequence ID" value="NZ_JAMGTK010000019.1"/>
</dbReference>
<keyword evidence="2" id="KW-1185">Reference proteome</keyword>
<evidence type="ECO:0000313" key="2">
    <source>
        <dbReference type="Proteomes" id="UP001173223"/>
    </source>
</evidence>
<dbReference type="AlphaFoldDB" id="A0AAW6WDE2"/>
<accession>A0AAW6WDE2</accession>
<sequence>MKIEFRSLLAEEIDVKPQTVKSNGFSLLLYKNARVDMDLLDETVGPMNWQRKHSRENANCIVSIYDEDKKIWIEKEDTGTESFTEKEKGLASDSFKRACFNWGIGRELYTSPFIWISDKKYLKENNGKYAITDKFHISRIEVRNKVITTLEIRDSKNIVAFRYGIKNEKTKELTEEEKKNMVIEAINGRMKEEKDRSFVYDIVAGYKKLTLEDCTVEELKDINLKLKAKKGE</sequence>
<evidence type="ECO:0000313" key="1">
    <source>
        <dbReference type="EMBL" id="MDK4512565.1"/>
    </source>
</evidence>
<protein>
    <submittedName>
        <fullName evidence="1">Uncharacterized protein</fullName>
    </submittedName>
</protein>
<dbReference type="EMBL" id="JAMGTK010000019">
    <property type="protein sequence ID" value="MDK4512565.1"/>
    <property type="molecule type" value="Genomic_DNA"/>
</dbReference>